<reference evidence="2 3" key="2">
    <citation type="submission" date="2018-11" db="EMBL/GenBank/DDBJ databases">
        <authorList>
            <consortium name="Pathogen Informatics"/>
        </authorList>
    </citation>
    <scope>NUCLEOTIDE SEQUENCE [LARGE SCALE GENOMIC DNA]</scope>
    <source>
        <strain evidence="2 3">MHpl1</strain>
    </source>
</reference>
<evidence type="ECO:0000313" key="2">
    <source>
        <dbReference type="EMBL" id="VDO13781.1"/>
    </source>
</evidence>
<proteinExistence type="predicted"/>
<dbReference type="Proteomes" id="UP000268014">
    <property type="component" value="Unassembled WGS sequence"/>
</dbReference>
<evidence type="ECO:0000313" key="4">
    <source>
        <dbReference type="WBParaSite" id="HPLM_0000226001-mRNA-1"/>
    </source>
</evidence>
<sequence>MYQMFPWDFIGFGAGGGGLIMGLPGPPPLPMPAPPPPPPSPDSARPAEIQIRSQFPETWLWAMVDAE</sequence>
<keyword evidence="3" id="KW-1185">Reference proteome</keyword>
<feature type="compositionally biased region" description="Pro residues" evidence="1">
    <location>
        <begin position="24"/>
        <end position="41"/>
    </location>
</feature>
<organism evidence="4">
    <name type="scientific">Haemonchus placei</name>
    <name type="common">Barber's pole worm</name>
    <dbReference type="NCBI Taxonomy" id="6290"/>
    <lineage>
        <taxon>Eukaryota</taxon>
        <taxon>Metazoa</taxon>
        <taxon>Ecdysozoa</taxon>
        <taxon>Nematoda</taxon>
        <taxon>Chromadorea</taxon>
        <taxon>Rhabditida</taxon>
        <taxon>Rhabditina</taxon>
        <taxon>Rhabditomorpha</taxon>
        <taxon>Strongyloidea</taxon>
        <taxon>Trichostrongylidae</taxon>
        <taxon>Haemonchus</taxon>
    </lineage>
</organism>
<feature type="region of interest" description="Disordered" evidence="1">
    <location>
        <begin position="23"/>
        <end position="46"/>
    </location>
</feature>
<name>A0A0N4VY89_HAEPC</name>
<reference evidence="4" key="1">
    <citation type="submission" date="2017-02" db="UniProtKB">
        <authorList>
            <consortium name="WormBaseParasite"/>
        </authorList>
    </citation>
    <scope>IDENTIFICATION</scope>
</reference>
<gene>
    <name evidence="2" type="ORF">HPLM_LOCUS2257</name>
</gene>
<dbReference type="Gene3D" id="2.20.130.20">
    <property type="match status" value="1"/>
</dbReference>
<protein>
    <submittedName>
        <fullName evidence="2 4">Uncharacterized protein</fullName>
    </submittedName>
</protein>
<dbReference type="WBParaSite" id="HPLM_0000226001-mRNA-1">
    <property type="protein sequence ID" value="HPLM_0000226001-mRNA-1"/>
    <property type="gene ID" value="HPLM_0000226001"/>
</dbReference>
<accession>A0A0N4VY89</accession>
<evidence type="ECO:0000256" key="1">
    <source>
        <dbReference type="SAM" id="MobiDB-lite"/>
    </source>
</evidence>
<dbReference type="AlphaFoldDB" id="A0A0N4VY89"/>
<evidence type="ECO:0000313" key="3">
    <source>
        <dbReference type="Proteomes" id="UP000268014"/>
    </source>
</evidence>
<dbReference type="EMBL" id="UZAF01004298">
    <property type="protein sequence ID" value="VDO13781.1"/>
    <property type="molecule type" value="Genomic_DNA"/>
</dbReference>